<comment type="caution">
    <text evidence="2">The sequence shown here is derived from an EMBL/GenBank/DDBJ whole genome shotgun (WGS) entry which is preliminary data.</text>
</comment>
<name>A0A0V1FPE8_TRIPS</name>
<organism evidence="2 4">
    <name type="scientific">Trichinella pseudospiralis</name>
    <name type="common">Parasitic roundworm</name>
    <dbReference type="NCBI Taxonomy" id="6337"/>
    <lineage>
        <taxon>Eukaryota</taxon>
        <taxon>Metazoa</taxon>
        <taxon>Ecdysozoa</taxon>
        <taxon>Nematoda</taxon>
        <taxon>Enoplea</taxon>
        <taxon>Dorylaimia</taxon>
        <taxon>Trichinellida</taxon>
        <taxon>Trichinellidae</taxon>
        <taxon>Trichinella</taxon>
    </lineage>
</organism>
<reference evidence="3 4" key="1">
    <citation type="submission" date="2015-01" db="EMBL/GenBank/DDBJ databases">
        <title>Evolution of Trichinella species and genotypes.</title>
        <authorList>
            <person name="Korhonen P.K."/>
            <person name="Edoardo P."/>
            <person name="Giuseppe L.R."/>
            <person name="Gasser R.B."/>
        </authorList>
    </citation>
    <scope>NUCLEOTIDE SEQUENCE [LARGE SCALE GENOMIC DNA]</scope>
    <source>
        <strain evidence="1">ISS141</strain>
        <strain evidence="2">ISS470</strain>
    </source>
</reference>
<accession>A0A0V1FPE8</accession>
<evidence type="ECO:0000313" key="2">
    <source>
        <dbReference type="EMBL" id="KRY87713.1"/>
    </source>
</evidence>
<dbReference type="AlphaFoldDB" id="A0A0V1FPE8"/>
<dbReference type="EMBL" id="JYDU01000041">
    <property type="protein sequence ID" value="KRX96634.1"/>
    <property type="molecule type" value="Genomic_DNA"/>
</dbReference>
<dbReference type="EMBL" id="JYDT01000051">
    <property type="protein sequence ID" value="KRY87713.1"/>
    <property type="molecule type" value="Genomic_DNA"/>
</dbReference>
<evidence type="ECO:0000313" key="1">
    <source>
        <dbReference type="EMBL" id="KRX96634.1"/>
    </source>
</evidence>
<dbReference type="Proteomes" id="UP000054815">
    <property type="component" value="Unassembled WGS sequence"/>
</dbReference>
<keyword evidence="4" id="KW-1185">Reference proteome</keyword>
<evidence type="ECO:0000313" key="4">
    <source>
        <dbReference type="Proteomes" id="UP000054995"/>
    </source>
</evidence>
<sequence>MACGFRDTKIFNTLGSFIKDKGLNWSKCVRLIREVTPSVSWAAVLASKTLPDKLKSVLDKSVKTVKHIKSRPLPRSH</sequence>
<proteinExistence type="predicted"/>
<evidence type="ECO:0000313" key="3">
    <source>
        <dbReference type="Proteomes" id="UP000054815"/>
    </source>
</evidence>
<dbReference type="STRING" id="6337.A0A0V1FPE8"/>
<protein>
    <submittedName>
        <fullName evidence="2">Zinc finger BED domain-containing protein 5</fullName>
    </submittedName>
</protein>
<gene>
    <name evidence="2" type="primary">ZBED5</name>
    <name evidence="2" type="ORF">T4D_11837</name>
    <name evidence="1" type="ORF">T4E_5896</name>
</gene>
<dbReference type="Proteomes" id="UP000054995">
    <property type="component" value="Unassembled WGS sequence"/>
</dbReference>